<dbReference type="Pfam" id="PF00572">
    <property type="entry name" value="Ribosomal_L13"/>
    <property type="match status" value="1"/>
</dbReference>
<reference evidence="8 9" key="1">
    <citation type="journal article" date="2013" name="Genome Announc.">
        <title>Draft Genome Sequence of Rhodococcus rhodnii Strain LMG5362, a Symbiont of Rhodnius prolixus (Hemiptera, Reduviidae, Triatominae), the Principle Vector of Trypanosoma cruzi.</title>
        <authorList>
            <person name="Pachebat J.A."/>
            <person name="van Keulen G."/>
            <person name="Whitten M.M."/>
            <person name="Girdwood S."/>
            <person name="Del Sol R."/>
            <person name="Dyson P.J."/>
            <person name="Facey P.D."/>
        </authorList>
    </citation>
    <scope>NUCLEOTIDE SEQUENCE [LARGE SCALE GENOMIC DNA]</scope>
    <source>
        <strain evidence="8 9">LMG 5362</strain>
    </source>
</reference>
<dbReference type="EMBL" id="APMY01000018">
    <property type="protein sequence ID" value="EOM78076.1"/>
    <property type="molecule type" value="Genomic_DNA"/>
</dbReference>
<accession>R7WRZ1</accession>
<dbReference type="SUPFAM" id="SSF52161">
    <property type="entry name" value="Ribosomal protein L13"/>
    <property type="match status" value="1"/>
</dbReference>
<dbReference type="PROSITE" id="PS00783">
    <property type="entry name" value="RIBOSOMAL_L13"/>
    <property type="match status" value="1"/>
</dbReference>
<dbReference type="AlphaFoldDB" id="R7WRZ1"/>
<evidence type="ECO:0000256" key="7">
    <source>
        <dbReference type="RuleBase" id="RU003878"/>
    </source>
</evidence>
<dbReference type="GO" id="GO:0017148">
    <property type="term" value="P:negative regulation of translation"/>
    <property type="evidence" value="ECO:0007669"/>
    <property type="project" value="TreeGrafter"/>
</dbReference>
<comment type="caution">
    <text evidence="8">The sequence shown here is derived from an EMBL/GenBank/DDBJ whole genome shotgun (WGS) entry which is preliminary data.</text>
</comment>
<keyword evidence="3 5" id="KW-0687">Ribonucleoprotein</keyword>
<dbReference type="Gene3D" id="3.90.1180.10">
    <property type="entry name" value="Ribosomal protein L13"/>
    <property type="match status" value="1"/>
</dbReference>
<dbReference type="GO" id="GO:0006412">
    <property type="term" value="P:translation"/>
    <property type="evidence" value="ECO:0007669"/>
    <property type="project" value="UniProtKB-UniRule"/>
</dbReference>
<evidence type="ECO:0000256" key="3">
    <source>
        <dbReference type="ARBA" id="ARBA00023274"/>
    </source>
</evidence>
<comment type="subunit">
    <text evidence="5">Part of the 50S ribosomal subunit.</text>
</comment>
<proteinExistence type="inferred from homology"/>
<dbReference type="PANTHER" id="PTHR11545">
    <property type="entry name" value="RIBOSOMAL PROTEIN L13"/>
    <property type="match status" value="1"/>
</dbReference>
<evidence type="ECO:0000256" key="5">
    <source>
        <dbReference type="HAMAP-Rule" id="MF_01366"/>
    </source>
</evidence>
<evidence type="ECO:0000313" key="8">
    <source>
        <dbReference type="EMBL" id="EOM78076.1"/>
    </source>
</evidence>
<dbReference type="GO" id="GO:0003735">
    <property type="term" value="F:structural constituent of ribosome"/>
    <property type="evidence" value="ECO:0007669"/>
    <property type="project" value="InterPro"/>
</dbReference>
<dbReference type="FunFam" id="3.90.1180.10:FF:000001">
    <property type="entry name" value="50S ribosomal protein L13"/>
    <property type="match status" value="1"/>
</dbReference>
<evidence type="ECO:0000256" key="1">
    <source>
        <dbReference type="ARBA" id="ARBA00006227"/>
    </source>
</evidence>
<dbReference type="InterPro" id="IPR005823">
    <property type="entry name" value="Ribosomal_uL13_bac-type"/>
</dbReference>
<dbReference type="InterPro" id="IPR036899">
    <property type="entry name" value="Ribosomal_uL13_sf"/>
</dbReference>
<dbReference type="InterPro" id="IPR005822">
    <property type="entry name" value="Ribosomal_uL13"/>
</dbReference>
<dbReference type="CDD" id="cd00392">
    <property type="entry name" value="Ribosomal_L13"/>
    <property type="match status" value="1"/>
</dbReference>
<dbReference type="HAMAP" id="MF_01366">
    <property type="entry name" value="Ribosomal_uL13"/>
    <property type="match status" value="1"/>
</dbReference>
<dbReference type="GO" id="GO:0003729">
    <property type="term" value="F:mRNA binding"/>
    <property type="evidence" value="ECO:0007669"/>
    <property type="project" value="TreeGrafter"/>
</dbReference>
<evidence type="ECO:0000256" key="2">
    <source>
        <dbReference type="ARBA" id="ARBA00022980"/>
    </source>
</evidence>
<evidence type="ECO:0000256" key="6">
    <source>
        <dbReference type="RuleBase" id="RU003877"/>
    </source>
</evidence>
<gene>
    <name evidence="5 7" type="primary">rplM</name>
    <name evidence="8" type="ORF">Rrhod_0565</name>
</gene>
<evidence type="ECO:0000256" key="4">
    <source>
        <dbReference type="ARBA" id="ARBA00035201"/>
    </source>
</evidence>
<comment type="similarity">
    <text evidence="1 5 6">Belongs to the universal ribosomal protein uL13 family.</text>
</comment>
<evidence type="ECO:0000313" key="9">
    <source>
        <dbReference type="Proteomes" id="UP000013525"/>
    </source>
</evidence>
<dbReference type="Proteomes" id="UP000013525">
    <property type="component" value="Unassembled WGS sequence"/>
</dbReference>
<keyword evidence="2 5" id="KW-0689">Ribosomal protein</keyword>
<name>R7WRZ1_9NOCA</name>
<dbReference type="NCBIfam" id="TIGR01066">
    <property type="entry name" value="rplM_bact"/>
    <property type="match status" value="1"/>
</dbReference>
<dbReference type="PATRIC" id="fig|1273125.3.peg.550"/>
<dbReference type="eggNOG" id="COG0102">
    <property type="taxonomic scope" value="Bacteria"/>
</dbReference>
<protein>
    <recommendedName>
        <fullName evidence="4 5">Large ribosomal subunit protein uL13</fullName>
    </recommendedName>
</protein>
<keyword evidence="9" id="KW-1185">Reference proteome</keyword>
<sequence>MAHLASAIDRARQARADPVDDVLPGPNWPLEAAVRPVPSAQASSRTIDEEVHVSTYSPKAGDVTRQWYVIDATDVVLGRLAVQAANLLRGKHKPTFAPHVDGGDFVVIVNADKIALSGNKREDKYIYSHSGHPGGLKSRSVGEVLEKNPDRLVEKAVKGMLPKNKLGNAIAGKLKVYAGPNHPHAAQQPVPFEIKQVAQ</sequence>
<comment type="function">
    <text evidence="5 7">This protein is one of the early assembly proteins of the 50S ribosomal subunit, although it is not seen to bind rRNA by itself. It is important during the early stages of 50S assembly.</text>
</comment>
<organism evidence="8 9">
    <name type="scientific">Rhodococcus rhodnii LMG 5362</name>
    <dbReference type="NCBI Taxonomy" id="1273125"/>
    <lineage>
        <taxon>Bacteria</taxon>
        <taxon>Bacillati</taxon>
        <taxon>Actinomycetota</taxon>
        <taxon>Actinomycetes</taxon>
        <taxon>Mycobacteriales</taxon>
        <taxon>Nocardiaceae</taxon>
        <taxon>Rhodococcus</taxon>
    </lineage>
</organism>
<dbReference type="PANTHER" id="PTHR11545:SF2">
    <property type="entry name" value="LARGE RIBOSOMAL SUBUNIT PROTEIN UL13M"/>
    <property type="match status" value="1"/>
</dbReference>
<dbReference type="InterPro" id="IPR023563">
    <property type="entry name" value="Ribosomal_uL13_CS"/>
</dbReference>
<dbReference type="GO" id="GO:0022625">
    <property type="term" value="C:cytosolic large ribosomal subunit"/>
    <property type="evidence" value="ECO:0007669"/>
    <property type="project" value="TreeGrafter"/>
</dbReference>